<keyword evidence="3" id="KW-0223">Dioxygenase</keyword>
<proteinExistence type="predicted"/>
<evidence type="ECO:0000256" key="3">
    <source>
        <dbReference type="ARBA" id="ARBA00022964"/>
    </source>
</evidence>
<dbReference type="EMBL" id="RIBY02000746">
    <property type="protein sequence ID" value="KAH9838134.1"/>
    <property type="molecule type" value="Genomic_DNA"/>
</dbReference>
<feature type="binding site" description="axial binding residue" evidence="6">
    <location>
        <position position="321"/>
    </location>
    <ligand>
        <name>heme b</name>
        <dbReference type="ChEBI" id="CHEBI:60344"/>
    </ligand>
    <ligandPart>
        <name>Fe</name>
        <dbReference type="ChEBI" id="CHEBI:18248"/>
    </ligandPart>
</feature>
<dbReference type="SUPFAM" id="SSF48264">
    <property type="entry name" value="Cytochrome P450"/>
    <property type="match status" value="1"/>
</dbReference>
<dbReference type="GO" id="GO:0004601">
    <property type="term" value="F:peroxidase activity"/>
    <property type="evidence" value="ECO:0007669"/>
    <property type="project" value="InterPro"/>
</dbReference>
<dbReference type="SUPFAM" id="SSF47473">
    <property type="entry name" value="EF-hand"/>
    <property type="match status" value="1"/>
</dbReference>
<name>A0A9W7W565_9PEZI</name>
<keyword evidence="4" id="KW-0560">Oxidoreductase</keyword>
<keyword evidence="2 6" id="KW-0479">Metal-binding</keyword>
<dbReference type="InterPro" id="IPR011992">
    <property type="entry name" value="EF-hand-dom_pair"/>
</dbReference>
<dbReference type="PROSITE" id="PS50292">
    <property type="entry name" value="PEROXIDASE_3"/>
    <property type="match status" value="1"/>
</dbReference>
<dbReference type="InterPro" id="IPR019791">
    <property type="entry name" value="Haem_peroxidase_animal"/>
</dbReference>
<dbReference type="CDD" id="cd09817">
    <property type="entry name" value="linoleate_diol_synthase_like"/>
    <property type="match status" value="1"/>
</dbReference>
<evidence type="ECO:0000256" key="7">
    <source>
        <dbReference type="SAM" id="MobiDB-lite"/>
    </source>
</evidence>
<dbReference type="Gene3D" id="1.10.238.10">
    <property type="entry name" value="EF-hand"/>
    <property type="match status" value="2"/>
</dbReference>
<gene>
    <name evidence="8" type="ORF">Tdes44962_MAKER08283</name>
</gene>
<dbReference type="GO" id="GO:0006979">
    <property type="term" value="P:response to oxidative stress"/>
    <property type="evidence" value="ECO:0007669"/>
    <property type="project" value="InterPro"/>
</dbReference>
<dbReference type="GO" id="GO:0005506">
    <property type="term" value="F:iron ion binding"/>
    <property type="evidence" value="ECO:0007669"/>
    <property type="project" value="InterPro"/>
</dbReference>
<dbReference type="PANTHER" id="PTHR11903:SF37">
    <property type="entry name" value="PSI-PRODUCING OXYGENASE A"/>
    <property type="match status" value="1"/>
</dbReference>
<keyword evidence="5 6" id="KW-0408">Iron</keyword>
<dbReference type="GO" id="GO:0006631">
    <property type="term" value="P:fatty acid metabolic process"/>
    <property type="evidence" value="ECO:0007669"/>
    <property type="project" value="UniProtKB-ARBA"/>
</dbReference>
<dbReference type="InterPro" id="IPR036396">
    <property type="entry name" value="Cyt_P450_sf"/>
</dbReference>
<dbReference type="GO" id="GO:0004497">
    <property type="term" value="F:monooxygenase activity"/>
    <property type="evidence" value="ECO:0007669"/>
    <property type="project" value="InterPro"/>
</dbReference>
<organism evidence="8 9">
    <name type="scientific">Teratosphaeria destructans</name>
    <dbReference type="NCBI Taxonomy" id="418781"/>
    <lineage>
        <taxon>Eukaryota</taxon>
        <taxon>Fungi</taxon>
        <taxon>Dikarya</taxon>
        <taxon>Ascomycota</taxon>
        <taxon>Pezizomycotina</taxon>
        <taxon>Dothideomycetes</taxon>
        <taxon>Dothideomycetidae</taxon>
        <taxon>Mycosphaerellales</taxon>
        <taxon>Teratosphaeriaceae</taxon>
        <taxon>Teratosphaeria</taxon>
    </lineage>
</organism>
<dbReference type="Proteomes" id="UP001138500">
    <property type="component" value="Unassembled WGS sequence"/>
</dbReference>
<feature type="region of interest" description="Disordered" evidence="7">
    <location>
        <begin position="1"/>
        <end position="31"/>
    </location>
</feature>
<dbReference type="InterPro" id="IPR037120">
    <property type="entry name" value="Haem_peroxidase_sf_animal"/>
</dbReference>
<dbReference type="GO" id="GO:0051213">
    <property type="term" value="F:dioxygenase activity"/>
    <property type="evidence" value="ECO:0007669"/>
    <property type="project" value="UniProtKB-KW"/>
</dbReference>
<dbReference type="Gene3D" id="1.10.640.10">
    <property type="entry name" value="Haem peroxidase domain superfamily, animal type"/>
    <property type="match status" value="2"/>
</dbReference>
<reference evidence="8 9" key="2">
    <citation type="journal article" date="2021" name="Curr. Genet.">
        <title>Genetic response to nitrogen starvation in the aggressive Eucalyptus foliar pathogen Teratosphaeria destructans.</title>
        <authorList>
            <person name="Havenga M."/>
            <person name="Wingfield B.D."/>
            <person name="Wingfield M.J."/>
            <person name="Dreyer L.L."/>
            <person name="Roets F."/>
            <person name="Aylward J."/>
        </authorList>
    </citation>
    <scope>NUCLEOTIDE SEQUENCE [LARGE SCALE GENOMIC DNA]</scope>
    <source>
        <strain evidence="8">CMW44962</strain>
    </source>
</reference>
<evidence type="ECO:0000256" key="5">
    <source>
        <dbReference type="ARBA" id="ARBA00023004"/>
    </source>
</evidence>
<dbReference type="GO" id="GO:0016705">
    <property type="term" value="F:oxidoreductase activity, acting on paired donors, with incorporation or reduction of molecular oxygen"/>
    <property type="evidence" value="ECO:0007669"/>
    <property type="project" value="InterPro"/>
</dbReference>
<feature type="region of interest" description="Disordered" evidence="7">
    <location>
        <begin position="1029"/>
        <end position="1052"/>
    </location>
</feature>
<keyword evidence="1 6" id="KW-0349">Heme</keyword>
<dbReference type="SUPFAM" id="SSF48113">
    <property type="entry name" value="Heme-dependent peroxidases"/>
    <property type="match status" value="1"/>
</dbReference>
<dbReference type="PANTHER" id="PTHR11903">
    <property type="entry name" value="PROSTAGLANDIN G/H SYNTHASE"/>
    <property type="match status" value="1"/>
</dbReference>
<evidence type="ECO:0000256" key="1">
    <source>
        <dbReference type="ARBA" id="ARBA00022617"/>
    </source>
</evidence>
<dbReference type="PRINTS" id="PR00457">
    <property type="entry name" value="ANPEROXIDASE"/>
</dbReference>
<dbReference type="Gene3D" id="1.10.630.10">
    <property type="entry name" value="Cytochrome P450"/>
    <property type="match status" value="1"/>
</dbReference>
<protein>
    <submittedName>
        <fullName evidence="8">Linoleate diol synthase</fullName>
    </submittedName>
</protein>
<dbReference type="InterPro" id="IPR034812">
    <property type="entry name" value="Ppo-like_N"/>
</dbReference>
<dbReference type="Pfam" id="PF03098">
    <property type="entry name" value="An_peroxidase"/>
    <property type="match status" value="2"/>
</dbReference>
<sequence length="1217" mass="134300">MAPGQMRSLIGSIRRKPPTAPDQKTDTEAGGAKEANTSILHDVLHGNPKQTRFLAEALPAITSGKPLDDKELLLEHGVSMLQSLPSNSGLGNLVSDGFINMLYNDLPHPSTTMAGPTTRYRRHDGGNNNIWNPEMGKAGSPYARNVPPMKPRGGNLPDPELVFENLLKRPEGKFKEHPSGLNRLFFSFATIVIHECFQTNRKNQWINETSSYVDLSTLYGNTNEEQKRINEAQKYGDWDSLDKEEQDWQDNDVFQLARNINVGFFATVVLKDYVAAILNTPRADSNWWLNLGAEIKMAGNRIERGTGNVVSVEFAVLYHWHAALSAADARWMEDLLRANLPELGSLDEITPQMFYKVVMQEGHKLMPPVLPKDWTFNGLRRGEDGRFNDSDLAELIKDCIEEPAHAFGPHGTPASLKVVDIMGMLQAREVFNVCTLNEFRAYLNLKPYDNFEEWCEDKETARAAELLYSHIDNMELYPGLMAECTKPAMPGSGVCPGQTTGRGILDDAVALVRGDRFLSYDFNSSTLTNWGASKLTDLPGGAYGGMLPKLLFTGLPNSFTGTSSYALLPFYTNKAVRGILKNNKVYDRYDLHRPPHDVAPIVVYTVEGCANVLMDENSFRAHHVEPKTIESVFFEDRFESKLVHFFSAHASHQIKYCSLKYPGSRRVIDIVRDVANITPIAWLAHRFAIPVKSAETPRGLFTLPQLYDIFAVIAGYQNFNLLPANEWALRHGAQENPGSQGLRDVLELHLKIRGTGGNVKSKIADHFEKGSAFEVGAEADALYHALNSKGRRGIGELVEECLAFAAPMASMITQQTSLLIDLFLSKGYEIHKEQIVALAHQADNDETAMRKLQAYVYEGMLYASSTPGIVRTAAKDTTVVDGRRGMVHVRAQQKVLAATSVAAMDAVGMPLPRDFNPGRPAESYALLLPGSLAKVAGPAITAMLKEIFKLKDLRRQKGKAGSFTRISGPIAPSVNVSKYLDTNAKESAYPTNLMLEYDDPAAAVHAKSNGAVNGVNGSHGIRATVEMAPKRKQPAATPAAPKARRSKLAKDHSISADEEAEIQEAFNLFVKSPTHPNSPLETSISTADVRRALIALDAPPASPSGLRELLSVADPHGSGWVDYEHFFPVAALQLSKRVRDGDEEARMREVAKAYRLFTRGEEREITVQDLRRVARDLREEVPEGVLRDMVREAKGGGLGGVGFEEFEGVMRRAGVFG</sequence>
<evidence type="ECO:0000313" key="9">
    <source>
        <dbReference type="Proteomes" id="UP001138500"/>
    </source>
</evidence>
<dbReference type="AlphaFoldDB" id="A0A9W7W565"/>
<accession>A0A9W7W565</accession>
<evidence type="ECO:0000256" key="4">
    <source>
        <dbReference type="ARBA" id="ARBA00023002"/>
    </source>
</evidence>
<dbReference type="InterPro" id="IPR010255">
    <property type="entry name" value="Haem_peroxidase_sf"/>
</dbReference>
<dbReference type="InterPro" id="IPR050783">
    <property type="entry name" value="Oxylipin_biosynth_metab"/>
</dbReference>
<evidence type="ECO:0000313" key="8">
    <source>
        <dbReference type="EMBL" id="KAH9838134.1"/>
    </source>
</evidence>
<reference evidence="8 9" key="1">
    <citation type="journal article" date="2018" name="IMA Fungus">
        <title>IMA Genome-F 10: Nine draft genome sequences of Claviceps purpurea s.lat., including C. arundinis, C. humidiphila, and C. cf. spartinae, pseudomolecules for the pitch canker pathogen Fusarium circinatum, draft genome of Davidsoniella eucalypti, Grosmannia galeiformis, Quambalaria eucalypti, and Teratosphaeria destructans.</title>
        <authorList>
            <person name="Wingfield B.D."/>
            <person name="Liu M."/>
            <person name="Nguyen H.D."/>
            <person name="Lane F.A."/>
            <person name="Morgan S.W."/>
            <person name="De Vos L."/>
            <person name="Wilken P.M."/>
            <person name="Duong T.A."/>
            <person name="Aylward J."/>
            <person name="Coetzee M.P."/>
            <person name="Dadej K."/>
            <person name="De Beer Z.W."/>
            <person name="Findlay W."/>
            <person name="Havenga M."/>
            <person name="Kolarik M."/>
            <person name="Menzies J.G."/>
            <person name="Naidoo K."/>
            <person name="Pochopski O."/>
            <person name="Shoukouhi P."/>
            <person name="Santana Q.C."/>
            <person name="Seifert K.A."/>
            <person name="Soal N."/>
            <person name="Steenkamp E.T."/>
            <person name="Tatham C.T."/>
            <person name="van der Nest M.A."/>
            <person name="Wingfield M.J."/>
        </authorList>
    </citation>
    <scope>NUCLEOTIDE SEQUENCE [LARGE SCALE GENOMIC DNA]</scope>
    <source>
        <strain evidence="8">CMW44962</strain>
    </source>
</reference>
<dbReference type="GO" id="GO:0020037">
    <property type="term" value="F:heme binding"/>
    <property type="evidence" value="ECO:0007669"/>
    <property type="project" value="InterPro"/>
</dbReference>
<dbReference type="OrthoDB" id="823504at2759"/>
<comment type="caution">
    <text evidence="8">The sequence shown here is derived from an EMBL/GenBank/DDBJ whole genome shotgun (WGS) entry which is preliminary data.</text>
</comment>
<evidence type="ECO:0000256" key="6">
    <source>
        <dbReference type="PIRSR" id="PIRSR619791-2"/>
    </source>
</evidence>
<keyword evidence="9" id="KW-1185">Reference proteome</keyword>
<evidence type="ECO:0000256" key="2">
    <source>
        <dbReference type="ARBA" id="ARBA00022723"/>
    </source>
</evidence>